<dbReference type="eggNOG" id="arCOG04727">
    <property type="taxonomic scope" value="Archaea"/>
</dbReference>
<comment type="pathway">
    <text evidence="3">Purine metabolism; IMP biosynthesis via de novo pathway; IMP from 5-formamido-1-(5-phospho-D-ribosyl)imidazole-4-carboxamide: step 1/1.</text>
</comment>
<evidence type="ECO:0000256" key="4">
    <source>
        <dbReference type="NCBIfam" id="TIGR01922"/>
    </source>
</evidence>
<dbReference type="AlphaFoldDB" id="C7P9J6"/>
<keyword evidence="2 3" id="KW-0378">Hydrolase</keyword>
<proteinExistence type="inferred from homology"/>
<dbReference type="GO" id="GO:0003937">
    <property type="term" value="F:IMP cyclohydrolase activity"/>
    <property type="evidence" value="ECO:0007669"/>
    <property type="project" value="UniProtKB-UniRule"/>
</dbReference>
<dbReference type="InterPro" id="IPR020600">
    <property type="entry name" value="IMP_cyclohydrolase-like"/>
</dbReference>
<dbReference type="NCBIfam" id="TIGR01922">
    <property type="entry name" value="purO_arch"/>
    <property type="match status" value="1"/>
</dbReference>
<dbReference type="EC" id="3.5.4.10" evidence="3 4"/>
<dbReference type="HOGENOM" id="CLU_1352116_0_0_2"/>
<evidence type="ECO:0000313" key="7">
    <source>
        <dbReference type="Proteomes" id="UP000001495"/>
    </source>
</evidence>
<evidence type="ECO:0000256" key="1">
    <source>
        <dbReference type="ARBA" id="ARBA00022755"/>
    </source>
</evidence>
<dbReference type="GO" id="GO:0006189">
    <property type="term" value="P:'de novo' IMP biosynthetic process"/>
    <property type="evidence" value="ECO:0007669"/>
    <property type="project" value="UniProtKB-UniRule"/>
</dbReference>
<dbReference type="SUPFAM" id="SSF75569">
    <property type="entry name" value="Archaeal IMP cyclohydrolase PurO"/>
    <property type="match status" value="1"/>
</dbReference>
<comment type="similarity">
    <text evidence="3">Belongs to the archaeal IMP cyclohydrolase family.</text>
</comment>
<evidence type="ECO:0000256" key="3">
    <source>
        <dbReference type="HAMAP-Rule" id="MF_00705"/>
    </source>
</evidence>
<dbReference type="PIRSF" id="PIRSF004866">
    <property type="entry name" value="IMP_cclhdr_arch"/>
    <property type="match status" value="1"/>
</dbReference>
<dbReference type="Pfam" id="PF07826">
    <property type="entry name" value="IMP_cyclohyd"/>
    <property type="match status" value="1"/>
</dbReference>
<sequence length="204" mass="23201">MYIGRFLVVGKTKEGKPFAAYRVSSRSFPNREARKIDENTVAIIPKDLNEIFKNPYITYNCIKVVDNVVVASNGSHTDFIAEKLNFGKRDALAYVLAVMDYEKDNYKTPRIAAVLDKNECYMGYVAYDEIRVKKVELKDGKGYYLGVYNACKIDENQVIEIEGENPEEIAEYILNYEEFEHPVACAVAVIDKDGIKIATKSRII</sequence>
<keyword evidence="1 3" id="KW-0658">Purine biosynthesis</keyword>
<dbReference type="KEGG" id="mfe:Mefer_1424"/>
<dbReference type="STRING" id="573064.Mefer_1424"/>
<dbReference type="GeneID" id="8366130"/>
<name>C7P9J6_METFA</name>
<comment type="function">
    <text evidence="3">Catalyzes the cyclization of 5-formylamidoimidazole-4-carboxamide ribonucleotide to IMP.</text>
</comment>
<dbReference type="HAMAP" id="MF_00705">
    <property type="entry name" value="IMP_cyclohydrol"/>
    <property type="match status" value="1"/>
</dbReference>
<feature type="domain" description="Inosine monophosphate cyclohydrolase-like" evidence="5">
    <location>
        <begin position="2"/>
        <end position="193"/>
    </location>
</feature>
<dbReference type="NCBIfam" id="NF003167">
    <property type="entry name" value="PRK04151.1"/>
    <property type="match status" value="1"/>
</dbReference>
<keyword evidence="7" id="KW-1185">Reference proteome</keyword>
<dbReference type="Gene3D" id="3.60.20.20">
    <property type="entry name" value="Inosine monophosphate cyclohydrolase-like"/>
    <property type="match status" value="1"/>
</dbReference>
<comment type="catalytic activity">
    <reaction evidence="3">
        <text>IMP + H2O = 5-formamido-1-(5-phospho-D-ribosyl)imidazole-4-carboxamide</text>
        <dbReference type="Rhea" id="RHEA:18445"/>
        <dbReference type="ChEBI" id="CHEBI:15377"/>
        <dbReference type="ChEBI" id="CHEBI:58053"/>
        <dbReference type="ChEBI" id="CHEBI:58467"/>
        <dbReference type="EC" id="3.5.4.10"/>
    </reaction>
</comment>
<dbReference type="RefSeq" id="WP_015791961.1">
    <property type="nucleotide sequence ID" value="NC_013156.1"/>
</dbReference>
<dbReference type="EMBL" id="CP001696">
    <property type="protein sequence ID" value="ACV25228.1"/>
    <property type="molecule type" value="Genomic_DNA"/>
</dbReference>
<accession>C7P9J6</accession>
<gene>
    <name evidence="3" type="primary">purO</name>
    <name evidence="6" type="ordered locus">Mefer_1424</name>
</gene>
<evidence type="ECO:0000259" key="5">
    <source>
        <dbReference type="Pfam" id="PF07826"/>
    </source>
</evidence>
<reference evidence="6" key="1">
    <citation type="submission" date="2009-08" db="EMBL/GenBank/DDBJ databases">
        <title>Complete sequence of chromosome of Methanocaldococcus fervens AG86.</title>
        <authorList>
            <consortium name="US DOE Joint Genome Institute"/>
            <person name="Lucas S."/>
            <person name="Copeland A."/>
            <person name="Lapidus A."/>
            <person name="Glavina del Rio T."/>
            <person name="Tice H."/>
            <person name="Bruce D."/>
            <person name="Goodwin L."/>
            <person name="Pitluck S."/>
            <person name="Chertkov O."/>
            <person name="Detter J.C."/>
            <person name="Han C."/>
            <person name="Tapia R."/>
            <person name="Larimer F."/>
            <person name="Land M."/>
            <person name="Hauser L."/>
            <person name="Kyrpides N."/>
            <person name="Ovchinnikova G."/>
            <person name="Lupa-Sieprawska M."/>
            <person name="Whitman W.B."/>
        </authorList>
    </citation>
    <scope>NUCLEOTIDE SEQUENCE [LARGE SCALE GENOMIC DNA]</scope>
    <source>
        <strain evidence="6">AG86</strain>
    </source>
</reference>
<dbReference type="Proteomes" id="UP000001495">
    <property type="component" value="Chromosome"/>
</dbReference>
<dbReference type="OrthoDB" id="92928at2157"/>
<dbReference type="InterPro" id="IPR010191">
    <property type="entry name" value="IMP_cyclohydrolase"/>
</dbReference>
<evidence type="ECO:0000313" key="6">
    <source>
        <dbReference type="EMBL" id="ACV25228.1"/>
    </source>
</evidence>
<dbReference type="UniPathway" id="UPA00074">
    <property type="reaction ID" value="UER00135"/>
</dbReference>
<protein>
    <recommendedName>
        <fullName evidence="3 4">IMP cyclohydrolase</fullName>
        <ecNumber evidence="3 4">3.5.4.10</ecNumber>
    </recommendedName>
    <alternativeName>
        <fullName evidence="3">IMP synthase</fullName>
    </alternativeName>
    <alternativeName>
        <fullName evidence="3">Inosinicase</fullName>
    </alternativeName>
</protein>
<organism evidence="6 7">
    <name type="scientific">Methanocaldococcus fervens (strain DSM 4213 / JCM 15782 / AG86)</name>
    <name type="common">Methanococcus fervens</name>
    <dbReference type="NCBI Taxonomy" id="573064"/>
    <lineage>
        <taxon>Archaea</taxon>
        <taxon>Methanobacteriati</taxon>
        <taxon>Methanobacteriota</taxon>
        <taxon>Methanomada group</taxon>
        <taxon>Methanococci</taxon>
        <taxon>Methanococcales</taxon>
        <taxon>Methanocaldococcaceae</taxon>
        <taxon>Methanocaldococcus</taxon>
    </lineage>
</organism>
<dbReference type="InterPro" id="IPR036795">
    <property type="entry name" value="IMP_cyclohydrolase-like_sf"/>
</dbReference>
<evidence type="ECO:0000256" key="2">
    <source>
        <dbReference type="ARBA" id="ARBA00022801"/>
    </source>
</evidence>